<accession>A0ABX0K700</accession>
<proteinExistence type="inferred from homology"/>
<keyword evidence="6" id="KW-1185">Reference proteome</keyword>
<protein>
    <submittedName>
        <fullName evidence="5">Glycosyltransferase</fullName>
    </submittedName>
</protein>
<dbReference type="InterPro" id="IPR029044">
    <property type="entry name" value="Nucleotide-diphossugar_trans"/>
</dbReference>
<dbReference type="PANTHER" id="PTHR43685:SF5">
    <property type="entry name" value="GLYCOSYLTRANSFERASE EPSE-RELATED"/>
    <property type="match status" value="1"/>
</dbReference>
<evidence type="ECO:0000313" key="6">
    <source>
        <dbReference type="Proteomes" id="UP000615326"/>
    </source>
</evidence>
<gene>
    <name evidence="5" type="ORF">GOB84_01390</name>
</gene>
<dbReference type="EMBL" id="WOSW01000001">
    <property type="protein sequence ID" value="NHO31229.1"/>
    <property type="molecule type" value="Genomic_DNA"/>
</dbReference>
<evidence type="ECO:0000256" key="2">
    <source>
        <dbReference type="ARBA" id="ARBA00022676"/>
    </source>
</evidence>
<reference evidence="5 6" key="1">
    <citation type="journal article" date="2020" name="Int. J. Syst. Evol. Microbiol.">
        <title>Novel acetic acid bacteria from cider fermentations: Acetobacter conturbans sp. nov. and Acetobacter fallax sp. nov.</title>
        <authorList>
            <person name="Sombolestani A.S."/>
            <person name="Cleenwerck I."/>
            <person name="Cnockaert M."/>
            <person name="Borremans W."/>
            <person name="Wieme A.D."/>
            <person name="De Vuyst L."/>
            <person name="Vandamme P."/>
        </authorList>
    </citation>
    <scope>NUCLEOTIDE SEQUENCE [LARGE SCALE GENOMIC DNA]</scope>
    <source>
        <strain evidence="5 6">LMG 1637</strain>
    </source>
</reference>
<name>A0ABX0K700_9PROT</name>
<dbReference type="InterPro" id="IPR001173">
    <property type="entry name" value="Glyco_trans_2-like"/>
</dbReference>
<comment type="caution">
    <text evidence="5">The sequence shown here is derived from an EMBL/GenBank/DDBJ whole genome shotgun (WGS) entry which is preliminary data.</text>
</comment>
<dbReference type="Gene3D" id="3.90.550.10">
    <property type="entry name" value="Spore Coat Polysaccharide Biosynthesis Protein SpsA, Chain A"/>
    <property type="match status" value="1"/>
</dbReference>
<dbReference type="Pfam" id="PF00535">
    <property type="entry name" value="Glycos_transf_2"/>
    <property type="match status" value="1"/>
</dbReference>
<evidence type="ECO:0000256" key="3">
    <source>
        <dbReference type="ARBA" id="ARBA00022679"/>
    </source>
</evidence>
<evidence type="ECO:0000259" key="4">
    <source>
        <dbReference type="Pfam" id="PF00535"/>
    </source>
</evidence>
<organism evidence="5 6">
    <name type="scientific">Acetobacter fallax</name>
    <dbReference type="NCBI Taxonomy" id="1737473"/>
    <lineage>
        <taxon>Bacteria</taxon>
        <taxon>Pseudomonadati</taxon>
        <taxon>Pseudomonadota</taxon>
        <taxon>Alphaproteobacteria</taxon>
        <taxon>Acetobacterales</taxon>
        <taxon>Acetobacteraceae</taxon>
        <taxon>Acetobacter</taxon>
    </lineage>
</organism>
<keyword evidence="3" id="KW-0808">Transferase</keyword>
<sequence>MTAAIVAKIDVLMSVYNCERYIADTLASIQNQTIRDIRLVIIDDGSTDKTGEIIKAAQASDSRIDYHYQPNAGIVAAVQKGTALCTAPFIARHDGDDISYPDRFEKELAYLEQNPDCVAVSALARHIDENGSPTGNYVGLKDLSKADYTSIPATEPYIMQPLLFLRRDALGKAGGYRPLTVSEDTDLYWRMSEFGSLHIIPEMLGDYRIHSASISSQGIIAGRKLAIWSQLCAVSAWRRRAGEPDISFTPDLKKMIDAESSLSGLFSIVSPLLRKDEKSWLHSALAAKMVDICYLRPYEPDRSDIEFIRSVPVVDPQVSSRSLYAEYKEAVLSTAIRLVISGRIADALRLVSPKQLPKLAARVIFRVVLPPSVRNRIKSVTKTK</sequence>
<evidence type="ECO:0000256" key="1">
    <source>
        <dbReference type="ARBA" id="ARBA00006739"/>
    </source>
</evidence>
<dbReference type="SUPFAM" id="SSF53448">
    <property type="entry name" value="Nucleotide-diphospho-sugar transferases"/>
    <property type="match status" value="1"/>
</dbReference>
<dbReference type="InterPro" id="IPR050834">
    <property type="entry name" value="Glycosyltransf_2"/>
</dbReference>
<feature type="domain" description="Glycosyltransferase 2-like" evidence="4">
    <location>
        <begin position="11"/>
        <end position="170"/>
    </location>
</feature>
<keyword evidence="2" id="KW-0328">Glycosyltransferase</keyword>
<evidence type="ECO:0000313" key="5">
    <source>
        <dbReference type="EMBL" id="NHO31229.1"/>
    </source>
</evidence>
<dbReference type="PANTHER" id="PTHR43685">
    <property type="entry name" value="GLYCOSYLTRANSFERASE"/>
    <property type="match status" value="1"/>
</dbReference>
<comment type="similarity">
    <text evidence="1">Belongs to the glycosyltransferase 2 family.</text>
</comment>
<dbReference type="Proteomes" id="UP000615326">
    <property type="component" value="Unassembled WGS sequence"/>
</dbReference>